<dbReference type="Gene3D" id="3.40.50.300">
    <property type="entry name" value="P-loop containing nucleotide triphosphate hydrolases"/>
    <property type="match status" value="1"/>
</dbReference>
<evidence type="ECO:0000256" key="1">
    <source>
        <dbReference type="ARBA" id="ARBA00022679"/>
    </source>
</evidence>
<keyword evidence="4" id="KW-1185">Reference proteome</keyword>
<evidence type="ECO:0000313" key="4">
    <source>
        <dbReference type="Proteomes" id="UP001408594"/>
    </source>
</evidence>
<dbReference type="PANTHER" id="PTHR12788">
    <property type="entry name" value="PROTEIN-TYROSINE SULFOTRANSFERASE 2"/>
    <property type="match status" value="1"/>
</dbReference>
<dbReference type="Pfam" id="PF14559">
    <property type="entry name" value="TPR_19"/>
    <property type="match status" value="1"/>
</dbReference>
<accession>A0ABP9WM64</accession>
<evidence type="ECO:0008006" key="5">
    <source>
        <dbReference type="Google" id="ProtNLM"/>
    </source>
</evidence>
<dbReference type="InterPro" id="IPR026634">
    <property type="entry name" value="TPST-like"/>
</dbReference>
<dbReference type="InterPro" id="IPR027417">
    <property type="entry name" value="P-loop_NTPase"/>
</dbReference>
<name>A0ABP9WM64_9GAMM</name>
<dbReference type="Gene3D" id="1.25.40.10">
    <property type="entry name" value="Tetratricopeptide repeat domain"/>
    <property type="match status" value="1"/>
</dbReference>
<dbReference type="Pfam" id="PF13174">
    <property type="entry name" value="TPR_6"/>
    <property type="match status" value="1"/>
</dbReference>
<feature type="repeat" description="TPR" evidence="2">
    <location>
        <begin position="40"/>
        <end position="73"/>
    </location>
</feature>
<proteinExistence type="predicted"/>
<evidence type="ECO:0000313" key="3">
    <source>
        <dbReference type="EMBL" id="GAA5524302.1"/>
    </source>
</evidence>
<dbReference type="InterPro" id="IPR011990">
    <property type="entry name" value="TPR-like_helical_dom_sf"/>
</dbReference>
<dbReference type="EMBL" id="BAABRT010000005">
    <property type="protein sequence ID" value="GAA5524302.1"/>
    <property type="molecule type" value="Genomic_DNA"/>
</dbReference>
<dbReference type="SUPFAM" id="SSF52540">
    <property type="entry name" value="P-loop containing nucleoside triphosphate hydrolases"/>
    <property type="match status" value="1"/>
</dbReference>
<gene>
    <name evidence="3" type="ORF">Maes01_00857</name>
</gene>
<organism evidence="3 4">
    <name type="scientific">Microbulbifer aestuariivivens</name>
    <dbReference type="NCBI Taxonomy" id="1908308"/>
    <lineage>
        <taxon>Bacteria</taxon>
        <taxon>Pseudomonadati</taxon>
        <taxon>Pseudomonadota</taxon>
        <taxon>Gammaproteobacteria</taxon>
        <taxon>Cellvibrionales</taxon>
        <taxon>Microbulbiferaceae</taxon>
        <taxon>Microbulbifer</taxon>
    </lineage>
</organism>
<dbReference type="InterPro" id="IPR019734">
    <property type="entry name" value="TPR_rpt"/>
</dbReference>
<dbReference type="PANTHER" id="PTHR12788:SF10">
    <property type="entry name" value="PROTEIN-TYROSINE SULFOTRANSFERASE"/>
    <property type="match status" value="1"/>
</dbReference>
<dbReference type="RefSeq" id="WP_345549179.1">
    <property type="nucleotide sequence ID" value="NZ_BAABRT010000005.1"/>
</dbReference>
<dbReference type="Proteomes" id="UP001408594">
    <property type="component" value="Unassembled WGS sequence"/>
</dbReference>
<keyword evidence="1" id="KW-0808">Transferase</keyword>
<reference evidence="3 4" key="1">
    <citation type="submission" date="2024-02" db="EMBL/GenBank/DDBJ databases">
        <title>Microbulbifer aestuariivivens NBRC 112533.</title>
        <authorList>
            <person name="Ichikawa N."/>
            <person name="Katano-Makiyama Y."/>
            <person name="Hidaka K."/>
        </authorList>
    </citation>
    <scope>NUCLEOTIDE SEQUENCE [LARGE SCALE GENOMIC DNA]</scope>
    <source>
        <strain evidence="3 4">NBRC 112533</strain>
    </source>
</reference>
<dbReference type="PROSITE" id="PS50005">
    <property type="entry name" value="TPR"/>
    <property type="match status" value="1"/>
</dbReference>
<dbReference type="SUPFAM" id="SSF48452">
    <property type="entry name" value="TPR-like"/>
    <property type="match status" value="1"/>
</dbReference>
<dbReference type="SMART" id="SM00028">
    <property type="entry name" value="TPR"/>
    <property type="match status" value="5"/>
</dbReference>
<keyword evidence="2" id="KW-0802">TPR repeat</keyword>
<evidence type="ECO:0000256" key="2">
    <source>
        <dbReference type="PROSITE-ProRule" id="PRU00339"/>
    </source>
</evidence>
<dbReference type="Pfam" id="PF13469">
    <property type="entry name" value="Sulfotransfer_3"/>
    <property type="match status" value="1"/>
</dbReference>
<comment type="caution">
    <text evidence="3">The sequence shown here is derived from an EMBL/GenBank/DDBJ whole genome shotgun (WGS) entry which is preliminary data.</text>
</comment>
<protein>
    <recommendedName>
        <fullName evidence="5">Sulfotransferase family protein</fullName>
    </recommendedName>
</protein>
<sequence length="527" mass="59571">MAQPDIQAKLNLVHDALARKDWRTATALCIEILKHAPRQADAHLVLGLASAEAGKIDMALRAFDTVLKIDPKRFDARIQKARCLVQAGHHAAAEAEAEQCIESAQLNSKQLDLLATIYSHIGKQETAEPLIHHAAKLAPNDAAILSNAAAIQLFVGQKQRAVANLERILERYPDHCRSHWQLAKARSAEDIQHCLAMESLLTNSDLSPQSRVYLHYALGKEYEDLQHWPQAWEHYAQGAALQRQHTHYQGRDDQALFNTLAQHFDLHWFDSTAESSRSDNAAPVFIFGLPRSGSTLVDRILSSHSQVQSLGELAQWPLTVKRLAEIREPGLFRVDIATRASKLDLRSAAENYLRDIVFLRGHSAMFTDKLPANFLYAPLLAKAFPNAKLVHVRRNPMDSCFAMYKQLFADAYPFSYTLEELADYYIGYHRLMAHWRNLLGDRLIEVDYDTLVQAQETQTRTLIDRLGLPFEPSCLEFHHTPGASATASAAQVRQPMHRQSLGRWRQFSEQLEPLRERLQLAGIPLDD</sequence>